<dbReference type="Proteomes" id="UP000057213">
    <property type="component" value="Chromosome"/>
</dbReference>
<reference evidence="1 2" key="1">
    <citation type="journal article" date="2015" name="Genome Announc.">
        <title>Complete Genome Sequence of Bartonella ancashensis Strain 20.00, Isolated from the Blood of a Patient with Verruga Peruana.</title>
        <authorList>
            <person name="Hang J."/>
            <person name="Mullins K.E."/>
            <person name="Clifford R.J."/>
            <person name="Onmus-Leone F."/>
            <person name="Yang Y."/>
            <person name="Jiang J."/>
            <person name="Leguia M."/>
            <person name="Kasper M.R."/>
            <person name="Maguina C."/>
            <person name="Lesho E.P."/>
            <person name="Jarman R.G."/>
            <person name="Richards A.L."/>
            <person name="Blazes D."/>
        </authorList>
    </citation>
    <scope>NUCLEOTIDE SEQUENCE [LARGE SCALE GENOMIC DNA]</scope>
    <source>
        <strain evidence="1 2">20.00</strain>
    </source>
</reference>
<accession>A0A0M3T379</accession>
<organism evidence="1 2">
    <name type="scientific">Bartonella ancashensis</name>
    <dbReference type="NCBI Taxonomy" id="1318743"/>
    <lineage>
        <taxon>Bacteria</taxon>
        <taxon>Pseudomonadati</taxon>
        <taxon>Pseudomonadota</taxon>
        <taxon>Alphaproteobacteria</taxon>
        <taxon>Hyphomicrobiales</taxon>
        <taxon>Bartonellaceae</taxon>
        <taxon>Bartonella</taxon>
    </lineage>
</organism>
<name>A0A0M3T379_9HYPH</name>
<keyword evidence="2" id="KW-1185">Reference proteome</keyword>
<dbReference type="EMBL" id="CP010401">
    <property type="protein sequence ID" value="ALE04131.1"/>
    <property type="molecule type" value="Genomic_DNA"/>
</dbReference>
<dbReference type="AlphaFoldDB" id="A0A0M3T379"/>
<protein>
    <submittedName>
        <fullName evidence="1">Uncharacterized protein</fullName>
    </submittedName>
</protein>
<evidence type="ECO:0000313" key="2">
    <source>
        <dbReference type="Proteomes" id="UP000057213"/>
    </source>
</evidence>
<gene>
    <name evidence="1" type="ORF">PU02_1317</name>
</gene>
<proteinExistence type="predicted"/>
<evidence type="ECO:0000313" key="1">
    <source>
        <dbReference type="EMBL" id="ALE04131.1"/>
    </source>
</evidence>
<sequence>MFCLAASYFDIEHVHKDEEEKSIKYLVQQVEQGLEDYRALDFSFLRSRRIS</sequence>
<dbReference type="KEGG" id="banc:PU02_1317"/>